<keyword evidence="6" id="KW-1133">Transmembrane helix</keyword>
<keyword evidence="4" id="KW-0539">Nucleus</keyword>
<keyword evidence="2" id="KW-0238">DNA-binding</keyword>
<protein>
    <recommendedName>
        <fullName evidence="7">NAC domain-containing protein</fullName>
    </recommendedName>
</protein>
<dbReference type="Gene3D" id="2.170.150.80">
    <property type="entry name" value="NAC domain"/>
    <property type="match status" value="1"/>
</dbReference>
<evidence type="ECO:0000256" key="1">
    <source>
        <dbReference type="ARBA" id="ARBA00023015"/>
    </source>
</evidence>
<keyword evidence="3" id="KW-0804">Transcription</keyword>
<evidence type="ECO:0000256" key="4">
    <source>
        <dbReference type="ARBA" id="ARBA00023242"/>
    </source>
</evidence>
<evidence type="ECO:0000256" key="2">
    <source>
        <dbReference type="ARBA" id="ARBA00023125"/>
    </source>
</evidence>
<evidence type="ECO:0000313" key="8">
    <source>
        <dbReference type="EMBL" id="KAJ1693372.1"/>
    </source>
</evidence>
<dbReference type="PANTHER" id="PTHR31744:SF210">
    <property type="entry name" value="NAC DOMAIN-CONTAINING PROTEIN 86-LIKE"/>
    <property type="match status" value="1"/>
</dbReference>
<proteinExistence type="predicted"/>
<dbReference type="PANTHER" id="PTHR31744">
    <property type="entry name" value="PROTEIN CUP-SHAPED COTYLEDON 2-RELATED"/>
    <property type="match status" value="1"/>
</dbReference>
<keyword evidence="1" id="KW-0805">Transcription regulation</keyword>
<keyword evidence="6" id="KW-0812">Transmembrane</keyword>
<dbReference type="GO" id="GO:0003677">
    <property type="term" value="F:DNA binding"/>
    <property type="evidence" value="ECO:0007669"/>
    <property type="project" value="UniProtKB-KW"/>
</dbReference>
<dbReference type="OrthoDB" id="617944at2759"/>
<organism evidence="8 9">
    <name type="scientific">Rhynchospora breviuscula</name>
    <dbReference type="NCBI Taxonomy" id="2022672"/>
    <lineage>
        <taxon>Eukaryota</taxon>
        <taxon>Viridiplantae</taxon>
        <taxon>Streptophyta</taxon>
        <taxon>Embryophyta</taxon>
        <taxon>Tracheophyta</taxon>
        <taxon>Spermatophyta</taxon>
        <taxon>Magnoliopsida</taxon>
        <taxon>Liliopsida</taxon>
        <taxon>Poales</taxon>
        <taxon>Cyperaceae</taxon>
        <taxon>Cyperoideae</taxon>
        <taxon>Rhynchosporeae</taxon>
        <taxon>Rhynchospora</taxon>
    </lineage>
</organism>
<dbReference type="AlphaFoldDB" id="A0A9Q0HPA5"/>
<comment type="caution">
    <text evidence="8">The sequence shown here is derived from an EMBL/GenBank/DDBJ whole genome shotgun (WGS) entry which is preliminary data.</text>
</comment>
<dbReference type="GO" id="GO:0006355">
    <property type="term" value="P:regulation of DNA-templated transcription"/>
    <property type="evidence" value="ECO:0007669"/>
    <property type="project" value="InterPro"/>
</dbReference>
<dbReference type="Pfam" id="PF02365">
    <property type="entry name" value="NAM"/>
    <property type="match status" value="1"/>
</dbReference>
<evidence type="ECO:0000256" key="6">
    <source>
        <dbReference type="SAM" id="Phobius"/>
    </source>
</evidence>
<evidence type="ECO:0000256" key="3">
    <source>
        <dbReference type="ARBA" id="ARBA00023163"/>
    </source>
</evidence>
<feature type="domain" description="NAC" evidence="7">
    <location>
        <begin position="7"/>
        <end position="161"/>
    </location>
</feature>
<feature type="compositionally biased region" description="Basic and acidic residues" evidence="5">
    <location>
        <begin position="184"/>
        <end position="202"/>
    </location>
</feature>
<feature type="region of interest" description="Disordered" evidence="5">
    <location>
        <begin position="169"/>
        <end position="204"/>
    </location>
</feature>
<gene>
    <name evidence="8" type="ORF">LUZ63_010070</name>
</gene>
<evidence type="ECO:0000256" key="5">
    <source>
        <dbReference type="SAM" id="MobiDB-lite"/>
    </source>
</evidence>
<evidence type="ECO:0000313" key="9">
    <source>
        <dbReference type="Proteomes" id="UP001151287"/>
    </source>
</evidence>
<name>A0A9Q0HPA5_9POAL</name>
<keyword evidence="6" id="KW-0472">Membrane</keyword>
<accession>A0A9Q0HPA5</accession>
<reference evidence="8" key="1">
    <citation type="journal article" date="2022" name="Cell">
        <title>Repeat-based holocentromeres influence genome architecture and karyotype evolution.</title>
        <authorList>
            <person name="Hofstatter P.G."/>
            <person name="Thangavel G."/>
            <person name="Lux T."/>
            <person name="Neumann P."/>
            <person name="Vondrak T."/>
            <person name="Novak P."/>
            <person name="Zhang M."/>
            <person name="Costa L."/>
            <person name="Castellani M."/>
            <person name="Scott A."/>
            <person name="Toegelov H."/>
            <person name="Fuchs J."/>
            <person name="Mata-Sucre Y."/>
            <person name="Dias Y."/>
            <person name="Vanzela A.L.L."/>
            <person name="Huettel B."/>
            <person name="Almeida C.C.S."/>
            <person name="Simkova H."/>
            <person name="Souza G."/>
            <person name="Pedrosa-Harand A."/>
            <person name="Macas J."/>
            <person name="Mayer K.F.X."/>
            <person name="Houben A."/>
            <person name="Marques A."/>
        </authorList>
    </citation>
    <scope>NUCLEOTIDE SEQUENCE</scope>
    <source>
        <strain evidence="8">RhyBre1mFocal</strain>
    </source>
</reference>
<dbReference type="PROSITE" id="PS51005">
    <property type="entry name" value="NAC"/>
    <property type="match status" value="1"/>
</dbReference>
<dbReference type="InterPro" id="IPR036093">
    <property type="entry name" value="NAC_dom_sf"/>
</dbReference>
<dbReference type="SUPFAM" id="SSF101941">
    <property type="entry name" value="NAC domain"/>
    <property type="match status" value="1"/>
</dbReference>
<dbReference type="InterPro" id="IPR003441">
    <property type="entry name" value="NAC-dom"/>
</dbReference>
<dbReference type="Proteomes" id="UP001151287">
    <property type="component" value="Unassembled WGS sequence"/>
</dbReference>
<sequence length="513" mass="57102">MAASSTLAPGFRFHPTDEELIIYYLKRKILSRPLLIDAISSVNLYQLEPWDLPSLARLQSNDQEWFFFCPLDRKNNSSQPRTNRATPRGYWKTTGKDREVVRRCDMKTVVGMKKTLVYHSGRAPRGKRTKWVMHEYKLLDESLIKAGVCLDGLVVCRIFEKRGPGHQLGAQYGAPVAEEESEEEKGKEHEEEKEGVNEEVRGSPDNFFQLDDLHENLNENLIAGTAAAVEVSSQQNLHACLQNHADADIFDGLDGIDNVLNLSQPSDQFPHMANGFFEMDDFDAGLLEVPPSQGLNSSTDGEDFNDGVQFFDSMDRFGGIDSIFNYDKFAEDDKYLFDAVETTVGGEMSGIFHQSDDFSQTNNDMNNDLLNPWNLSELADSTLLQPDGPTKEMGPSVQDGLSMAKLNSTRNGELSDMQDAVPTPVRYSPLSESLVRFLDSFSPPPAFASEFVPANFKLVPKTISFSSAAYSKSKCRDVNSVVSRVLRGVLCGFFFLAIALTAGCKLAMCVRAN</sequence>
<feature type="transmembrane region" description="Helical" evidence="6">
    <location>
        <begin position="485"/>
        <end position="508"/>
    </location>
</feature>
<keyword evidence="9" id="KW-1185">Reference proteome</keyword>
<evidence type="ECO:0000259" key="7">
    <source>
        <dbReference type="PROSITE" id="PS51005"/>
    </source>
</evidence>
<dbReference type="EMBL" id="JAMQYH010000003">
    <property type="protein sequence ID" value="KAJ1693372.1"/>
    <property type="molecule type" value="Genomic_DNA"/>
</dbReference>